<feature type="region of interest" description="Disordered" evidence="2">
    <location>
        <begin position="220"/>
        <end position="260"/>
    </location>
</feature>
<reference evidence="4" key="2">
    <citation type="submission" date="2023-04" db="EMBL/GenBank/DDBJ databases">
        <authorList>
            <person name="Bruccoleri R.E."/>
            <person name="Oakeley E.J."/>
            <person name="Faust A.-M."/>
            <person name="Dessus-Babus S."/>
            <person name="Altorfer M."/>
            <person name="Burckhardt D."/>
            <person name="Oertli M."/>
            <person name="Naumann U."/>
            <person name="Petersen F."/>
            <person name="Wong J."/>
        </authorList>
    </citation>
    <scope>NUCLEOTIDE SEQUENCE</scope>
    <source>
        <strain evidence="4">GSM-AAB239-AS_SAM_17_03QT</strain>
        <tissue evidence="4">Leaf</tissue>
    </source>
</reference>
<dbReference type="Gene3D" id="3.40.50.1460">
    <property type="match status" value="1"/>
</dbReference>
<dbReference type="Proteomes" id="UP001140949">
    <property type="component" value="Unassembled WGS sequence"/>
</dbReference>
<evidence type="ECO:0000259" key="3">
    <source>
        <dbReference type="Pfam" id="PF00656"/>
    </source>
</evidence>
<dbReference type="InterPro" id="IPR029030">
    <property type="entry name" value="Caspase-like_dom_sf"/>
</dbReference>
<evidence type="ECO:0000313" key="4">
    <source>
        <dbReference type="EMBL" id="KAJ6848546.1"/>
    </source>
</evidence>
<dbReference type="SUPFAM" id="SSF52129">
    <property type="entry name" value="Caspase-like"/>
    <property type="match status" value="1"/>
</dbReference>
<reference evidence="4" key="1">
    <citation type="journal article" date="2023" name="GigaByte">
        <title>Genome assembly of the bearded iris, Iris pallida Lam.</title>
        <authorList>
            <person name="Bruccoleri R.E."/>
            <person name="Oakeley E.J."/>
            <person name="Faust A.M.E."/>
            <person name="Altorfer M."/>
            <person name="Dessus-Babus S."/>
            <person name="Burckhardt D."/>
            <person name="Oertli M."/>
            <person name="Naumann U."/>
            <person name="Petersen F."/>
            <person name="Wong J."/>
        </authorList>
    </citation>
    <scope>NUCLEOTIDE SEQUENCE</scope>
    <source>
        <strain evidence="4">GSM-AAB239-AS_SAM_17_03QT</strain>
    </source>
</reference>
<sequence>MEAGKKRLATLVGCNYFNTRNELQGCINDVVSMRELIVGRFGFDPADIVVITDEPGSEVQPTGKNIREALRAMADRAEAGDVLFFHYSGHGTLIPAAKPHHGHKRDEAIVPVDFNLITDVDFRQLVDRLPAGVSFTIISDSCHSGGLIDQEKEQIGPSAAAPHRARDAPVISGRAKYIPFEDVMQHVSSLSAVESEDVGEHLLDLFGHDASAKFHVLLSSSSKKPPHKPGKPAGSADGGILLSGCQTDETSADMSPEEEGGKAYGAFSNSLQLVLGEHEGKLSNKELVTSARKLLSKQGFEQHPCLYCSDENADAPFLWQPK</sequence>
<dbReference type="PANTHER" id="PTHR48104:SF7">
    <property type="entry name" value="METACASPASE-9"/>
    <property type="match status" value="1"/>
</dbReference>
<dbReference type="AlphaFoldDB" id="A0AAX6I5I4"/>
<dbReference type="GO" id="GO:0005737">
    <property type="term" value="C:cytoplasm"/>
    <property type="evidence" value="ECO:0007669"/>
    <property type="project" value="TreeGrafter"/>
</dbReference>
<proteinExistence type="inferred from homology"/>
<protein>
    <submittedName>
        <fullName evidence="4">Metacaspase-9</fullName>
    </submittedName>
</protein>
<dbReference type="GO" id="GO:0006508">
    <property type="term" value="P:proteolysis"/>
    <property type="evidence" value="ECO:0007669"/>
    <property type="project" value="InterPro"/>
</dbReference>
<gene>
    <name evidence="4" type="ORF">M6B38_275015</name>
</gene>
<accession>A0AAX6I5I4</accession>
<organism evidence="4 5">
    <name type="scientific">Iris pallida</name>
    <name type="common">Sweet iris</name>
    <dbReference type="NCBI Taxonomy" id="29817"/>
    <lineage>
        <taxon>Eukaryota</taxon>
        <taxon>Viridiplantae</taxon>
        <taxon>Streptophyta</taxon>
        <taxon>Embryophyta</taxon>
        <taxon>Tracheophyta</taxon>
        <taxon>Spermatophyta</taxon>
        <taxon>Magnoliopsida</taxon>
        <taxon>Liliopsida</taxon>
        <taxon>Asparagales</taxon>
        <taxon>Iridaceae</taxon>
        <taxon>Iridoideae</taxon>
        <taxon>Irideae</taxon>
        <taxon>Iris</taxon>
    </lineage>
</organism>
<name>A0AAX6I5I4_IRIPA</name>
<comment type="caution">
    <text evidence="4">The sequence shown here is derived from an EMBL/GenBank/DDBJ whole genome shotgun (WGS) entry which is preliminary data.</text>
</comment>
<feature type="compositionally biased region" description="Polar residues" evidence="2">
    <location>
        <begin position="244"/>
        <end position="253"/>
    </location>
</feature>
<dbReference type="PANTHER" id="PTHR48104">
    <property type="entry name" value="METACASPASE-4"/>
    <property type="match status" value="1"/>
</dbReference>
<keyword evidence="5" id="KW-1185">Reference proteome</keyword>
<comment type="similarity">
    <text evidence="1">Belongs to the peptidase C14B family.</text>
</comment>
<dbReference type="InterPro" id="IPR011600">
    <property type="entry name" value="Pept_C14_caspase"/>
</dbReference>
<evidence type="ECO:0000256" key="1">
    <source>
        <dbReference type="ARBA" id="ARBA00009005"/>
    </source>
</evidence>
<evidence type="ECO:0000256" key="2">
    <source>
        <dbReference type="SAM" id="MobiDB-lite"/>
    </source>
</evidence>
<feature type="domain" description="Peptidase C14 caspase" evidence="3">
    <location>
        <begin position="6"/>
        <end position="309"/>
    </location>
</feature>
<dbReference type="EMBL" id="JANAVB010004599">
    <property type="protein sequence ID" value="KAJ6848546.1"/>
    <property type="molecule type" value="Genomic_DNA"/>
</dbReference>
<evidence type="ECO:0000313" key="5">
    <source>
        <dbReference type="Proteomes" id="UP001140949"/>
    </source>
</evidence>
<dbReference type="GO" id="GO:0004197">
    <property type="term" value="F:cysteine-type endopeptidase activity"/>
    <property type="evidence" value="ECO:0007669"/>
    <property type="project" value="InterPro"/>
</dbReference>
<dbReference type="Pfam" id="PF00656">
    <property type="entry name" value="Peptidase_C14"/>
    <property type="match status" value="1"/>
</dbReference>
<dbReference type="InterPro" id="IPR050452">
    <property type="entry name" value="Metacaspase"/>
</dbReference>